<dbReference type="InterPro" id="IPR012337">
    <property type="entry name" value="RNaseH-like_sf"/>
</dbReference>
<dbReference type="Pfam" id="PF13683">
    <property type="entry name" value="rve_3"/>
    <property type="match status" value="1"/>
</dbReference>
<organism evidence="2 3">
    <name type="scientific">Corynebacterium ulcerans</name>
    <dbReference type="NCBI Taxonomy" id="65058"/>
    <lineage>
        <taxon>Bacteria</taxon>
        <taxon>Bacillati</taxon>
        <taxon>Actinomycetota</taxon>
        <taxon>Actinomycetes</taxon>
        <taxon>Mycobacteriales</taxon>
        <taxon>Corynebacteriaceae</taxon>
        <taxon>Corynebacterium</taxon>
    </lineage>
</organism>
<proteinExistence type="predicted"/>
<dbReference type="SUPFAM" id="SSF53098">
    <property type="entry name" value="Ribonuclease H-like"/>
    <property type="match status" value="1"/>
</dbReference>
<evidence type="ECO:0000259" key="1">
    <source>
        <dbReference type="Pfam" id="PF13683"/>
    </source>
</evidence>
<gene>
    <name evidence="2" type="ORF">NCTC7908_01800</name>
</gene>
<evidence type="ECO:0000313" key="3">
    <source>
        <dbReference type="Proteomes" id="UP000248741"/>
    </source>
</evidence>
<evidence type="ECO:0000313" key="2">
    <source>
        <dbReference type="EMBL" id="SQG52478.1"/>
    </source>
</evidence>
<dbReference type="AlphaFoldDB" id="A0ABD7MVU5"/>
<name>A0ABD7MVU5_CORUL</name>
<accession>A0ABD7MVU5</accession>
<protein>
    <submittedName>
        <fullName evidence="2">Transposase for insertion sequence element</fullName>
    </submittedName>
</protein>
<dbReference type="Proteomes" id="UP000248741">
    <property type="component" value="Chromosome 1"/>
</dbReference>
<reference evidence="2 3" key="1">
    <citation type="submission" date="2018-06" db="EMBL/GenBank/DDBJ databases">
        <authorList>
            <consortium name="Pathogen Informatics"/>
            <person name="Doyle S."/>
        </authorList>
    </citation>
    <scope>NUCLEOTIDE SEQUENCE [LARGE SCALE GENOMIC DNA]</scope>
    <source>
        <strain evidence="2 3">NCTC7908</strain>
    </source>
</reference>
<dbReference type="InterPro" id="IPR001584">
    <property type="entry name" value="Integrase_cat-core"/>
</dbReference>
<sequence length="113" mass="12633">MTIMAELLCGDVAFAHHLSRSPFYTDALITAVVEASVGTTADSYDNALAKTVNGLYKTELIYARRWPDVKTVEIATMGWVSWWNNQRLNEALGHRTPIEVETAYNQTQALTRA</sequence>
<feature type="domain" description="Integrase catalytic" evidence="1">
    <location>
        <begin position="33"/>
        <end position="97"/>
    </location>
</feature>
<dbReference type="EMBL" id="LS483400">
    <property type="protein sequence ID" value="SQG52478.1"/>
    <property type="molecule type" value="Genomic_DNA"/>
</dbReference>